<dbReference type="EMBL" id="FPJG01000006">
    <property type="protein sequence ID" value="SFW64920.1"/>
    <property type="molecule type" value="Genomic_DNA"/>
</dbReference>
<protein>
    <submittedName>
        <fullName evidence="1">Uncharacterized protein</fullName>
    </submittedName>
</protein>
<keyword evidence="2" id="KW-1185">Reference proteome</keyword>
<dbReference type="Proteomes" id="UP000182740">
    <property type="component" value="Unassembled WGS sequence"/>
</dbReference>
<evidence type="ECO:0000313" key="2">
    <source>
        <dbReference type="Proteomes" id="UP000182740"/>
    </source>
</evidence>
<accession>A0A1K1QYH1</accession>
<dbReference type="AlphaFoldDB" id="A0A1K1QYH1"/>
<name>A0A1K1QYH1_9PSEU</name>
<dbReference type="RefSeq" id="WP_072476339.1">
    <property type="nucleotide sequence ID" value="NZ_FPJG01000006.1"/>
</dbReference>
<evidence type="ECO:0000313" key="1">
    <source>
        <dbReference type="EMBL" id="SFW64920.1"/>
    </source>
</evidence>
<organism evidence="1 2">
    <name type="scientific">Amycolatopsis australiensis</name>
    <dbReference type="NCBI Taxonomy" id="546364"/>
    <lineage>
        <taxon>Bacteria</taxon>
        <taxon>Bacillati</taxon>
        <taxon>Actinomycetota</taxon>
        <taxon>Actinomycetes</taxon>
        <taxon>Pseudonocardiales</taxon>
        <taxon>Pseudonocardiaceae</taxon>
        <taxon>Amycolatopsis</taxon>
    </lineage>
</organism>
<dbReference type="OrthoDB" id="9835651at2"/>
<gene>
    <name evidence="1" type="ORF">SAMN04489730_2399</name>
</gene>
<sequence>MSPGDVREAVLRALHSIHQPTAIDDLVMVLALQTGLVQTEEAVAGLAAGDRADFAAGVERPSWICPSLEYENGEAADEFLTRSDWPVGARVVRDVLSETQELWLLRQLSALAVSLAERREVHPPAQMLRLRERIGDLAIHLPPDRLAEKPADRSDVMWVYYELAEDCYGELERQERVAQEHVIAGLEQLKLPGRFFGVG</sequence>
<reference evidence="2" key="1">
    <citation type="submission" date="2016-11" db="EMBL/GenBank/DDBJ databases">
        <authorList>
            <person name="Varghese N."/>
            <person name="Submissions S."/>
        </authorList>
    </citation>
    <scope>NUCLEOTIDE SEQUENCE [LARGE SCALE GENOMIC DNA]</scope>
    <source>
        <strain evidence="2">DSM 44671</strain>
    </source>
</reference>
<proteinExistence type="predicted"/>